<gene>
    <name evidence="2" type="ORF">SNEC2469_LOCUS24542</name>
</gene>
<evidence type="ECO:0000313" key="3">
    <source>
        <dbReference type="Proteomes" id="UP000601435"/>
    </source>
</evidence>
<dbReference type="AlphaFoldDB" id="A0A812ZF35"/>
<dbReference type="OrthoDB" id="428438at2759"/>
<accession>A0A812ZF35</accession>
<sequence>MSGKWGFWPARLTSRKAAEKEGARTWVPRPTFNGGLHEQNLDKLLALIAANPDKFVKFVESQRDDTLCAQTSAEEEDPLVAPMSSTEFMEQTCDGNGE</sequence>
<dbReference type="Proteomes" id="UP000601435">
    <property type="component" value="Unassembled WGS sequence"/>
</dbReference>
<feature type="non-terminal residue" evidence="2">
    <location>
        <position position="1"/>
    </location>
</feature>
<dbReference type="EMBL" id="CAJNJA010047363">
    <property type="protein sequence ID" value="CAE7823736.1"/>
    <property type="molecule type" value="Genomic_DNA"/>
</dbReference>
<evidence type="ECO:0000313" key="2">
    <source>
        <dbReference type="EMBL" id="CAE7823736.1"/>
    </source>
</evidence>
<comment type="caution">
    <text evidence="2">The sequence shown here is derived from an EMBL/GenBank/DDBJ whole genome shotgun (WGS) entry which is preliminary data.</text>
</comment>
<protein>
    <submittedName>
        <fullName evidence="2">Uncharacterized protein</fullName>
    </submittedName>
</protein>
<proteinExistence type="predicted"/>
<organism evidence="2 3">
    <name type="scientific">Symbiodinium necroappetens</name>
    <dbReference type="NCBI Taxonomy" id="1628268"/>
    <lineage>
        <taxon>Eukaryota</taxon>
        <taxon>Sar</taxon>
        <taxon>Alveolata</taxon>
        <taxon>Dinophyceae</taxon>
        <taxon>Suessiales</taxon>
        <taxon>Symbiodiniaceae</taxon>
        <taxon>Symbiodinium</taxon>
    </lineage>
</organism>
<feature type="region of interest" description="Disordered" evidence="1">
    <location>
        <begin position="71"/>
        <end position="98"/>
    </location>
</feature>
<evidence type="ECO:0000256" key="1">
    <source>
        <dbReference type="SAM" id="MobiDB-lite"/>
    </source>
</evidence>
<reference evidence="2" key="1">
    <citation type="submission" date="2021-02" db="EMBL/GenBank/DDBJ databases">
        <authorList>
            <person name="Dougan E. K."/>
            <person name="Rhodes N."/>
            <person name="Thang M."/>
            <person name="Chan C."/>
        </authorList>
    </citation>
    <scope>NUCLEOTIDE SEQUENCE</scope>
</reference>
<name>A0A812ZF35_9DINO</name>
<keyword evidence="3" id="KW-1185">Reference proteome</keyword>